<name>A0ABU8I6Q5_9SPHI</name>
<sequence>MMYYNTINDLLKYTLITLMESSVFESFRLVGGTALSLQLGHRLSVEI</sequence>
<reference evidence="1 2" key="1">
    <citation type="submission" date="2024-01" db="EMBL/GenBank/DDBJ databases">
        <title>Sphingobacterium tenebrionis sp. nov., a novel endophyte isolated from tenebrio molitor intestines.</title>
        <authorList>
            <person name="Zhang C."/>
        </authorList>
    </citation>
    <scope>NUCLEOTIDE SEQUENCE [LARGE SCALE GENOMIC DNA]</scope>
    <source>
        <strain evidence="1 2">PU5-4</strain>
    </source>
</reference>
<dbReference type="GO" id="GO:0016740">
    <property type="term" value="F:transferase activity"/>
    <property type="evidence" value="ECO:0007669"/>
    <property type="project" value="UniProtKB-KW"/>
</dbReference>
<comment type="caution">
    <text evidence="1">The sequence shown here is derived from an EMBL/GenBank/DDBJ whole genome shotgun (WGS) entry which is preliminary data.</text>
</comment>
<keyword evidence="2" id="KW-1185">Reference proteome</keyword>
<proteinExistence type="predicted"/>
<protein>
    <submittedName>
        <fullName evidence="1">Nucleotidyl transferase AbiEii/AbiGii toxin family protein</fullName>
    </submittedName>
</protein>
<keyword evidence="1" id="KW-0808">Transferase</keyword>
<gene>
    <name evidence="1" type="ORF">VJ786_09455</name>
</gene>
<organism evidence="1 2">
    <name type="scientific">Sphingobacterium tenebrionis</name>
    <dbReference type="NCBI Taxonomy" id="3111775"/>
    <lineage>
        <taxon>Bacteria</taxon>
        <taxon>Pseudomonadati</taxon>
        <taxon>Bacteroidota</taxon>
        <taxon>Sphingobacteriia</taxon>
        <taxon>Sphingobacteriales</taxon>
        <taxon>Sphingobacteriaceae</taxon>
        <taxon>Sphingobacterium</taxon>
    </lineage>
</organism>
<accession>A0ABU8I6Q5</accession>
<dbReference type="Proteomes" id="UP001363035">
    <property type="component" value="Unassembled WGS sequence"/>
</dbReference>
<evidence type="ECO:0000313" key="2">
    <source>
        <dbReference type="Proteomes" id="UP001363035"/>
    </source>
</evidence>
<dbReference type="EMBL" id="JAYLLN010000020">
    <property type="protein sequence ID" value="MEI5985129.1"/>
    <property type="molecule type" value="Genomic_DNA"/>
</dbReference>
<evidence type="ECO:0000313" key="1">
    <source>
        <dbReference type="EMBL" id="MEI5985129.1"/>
    </source>
</evidence>
<dbReference type="RefSeq" id="WP_245153281.1">
    <property type="nucleotide sequence ID" value="NZ_JAYLLN010000020.1"/>
</dbReference>